<keyword evidence="4" id="KW-0804">Transcription</keyword>
<evidence type="ECO:0000256" key="4">
    <source>
        <dbReference type="ARBA" id="ARBA00023163"/>
    </source>
</evidence>
<organism evidence="7 8">
    <name type="scientific">candidate division WOR-3 bacterium</name>
    <dbReference type="NCBI Taxonomy" id="2052148"/>
    <lineage>
        <taxon>Bacteria</taxon>
        <taxon>Bacteria division WOR-3</taxon>
    </lineage>
</organism>
<reference evidence="7 8" key="1">
    <citation type="journal article" date="2018" name="Nat. Biotechnol.">
        <title>A standardized bacterial taxonomy based on genome phylogeny substantially revises the tree of life.</title>
        <authorList>
            <person name="Parks D.H."/>
            <person name="Chuvochina M."/>
            <person name="Waite D.W."/>
            <person name="Rinke C."/>
            <person name="Skarshewski A."/>
            <person name="Chaumeil P.A."/>
            <person name="Hugenholtz P."/>
        </authorList>
    </citation>
    <scope>NUCLEOTIDE SEQUENCE [LARGE SCALE GENOMIC DNA]</scope>
    <source>
        <strain evidence="7">UBA9956</strain>
    </source>
</reference>
<sequence length="178" mass="21166">MDEKTALERIRQGDKQLFALFLRKYEKIVNSIIYSMVFDIETTKDLTQDTFIKAYENLNSYNGNYEFKTWIAKIARNHTIDFIRKHKHTISLDEIDNESISDGKESAEDKNFIKKRVEHALAKLNEEERSIIVLKYFEGFSNYEIALALEMPVNRINVKIFRAKEKMREFLNLEKSER</sequence>
<dbReference type="Pfam" id="PF08281">
    <property type="entry name" value="Sigma70_r4_2"/>
    <property type="match status" value="1"/>
</dbReference>
<evidence type="ECO:0008006" key="9">
    <source>
        <dbReference type="Google" id="ProtNLM"/>
    </source>
</evidence>
<dbReference type="InterPro" id="IPR013325">
    <property type="entry name" value="RNA_pol_sigma_r2"/>
</dbReference>
<evidence type="ECO:0000313" key="7">
    <source>
        <dbReference type="EMBL" id="HAV92693.1"/>
    </source>
</evidence>
<dbReference type="SUPFAM" id="SSF88659">
    <property type="entry name" value="Sigma3 and sigma4 domains of RNA polymerase sigma factors"/>
    <property type="match status" value="1"/>
</dbReference>
<name>A0A350HAX7_UNCW3</name>
<dbReference type="Proteomes" id="UP000264062">
    <property type="component" value="Unassembled WGS sequence"/>
</dbReference>
<dbReference type="EMBL" id="DMZY01000174">
    <property type="protein sequence ID" value="HAV92693.1"/>
    <property type="molecule type" value="Genomic_DNA"/>
</dbReference>
<dbReference type="InterPro" id="IPR014284">
    <property type="entry name" value="RNA_pol_sigma-70_dom"/>
</dbReference>
<dbReference type="GO" id="GO:0003677">
    <property type="term" value="F:DNA binding"/>
    <property type="evidence" value="ECO:0007669"/>
    <property type="project" value="InterPro"/>
</dbReference>
<evidence type="ECO:0000259" key="5">
    <source>
        <dbReference type="Pfam" id="PF04542"/>
    </source>
</evidence>
<dbReference type="GO" id="GO:0006352">
    <property type="term" value="P:DNA-templated transcription initiation"/>
    <property type="evidence" value="ECO:0007669"/>
    <property type="project" value="InterPro"/>
</dbReference>
<accession>A0A350HAX7</accession>
<dbReference type="InterPro" id="IPR036388">
    <property type="entry name" value="WH-like_DNA-bd_sf"/>
</dbReference>
<dbReference type="AlphaFoldDB" id="A0A350HAX7"/>
<feature type="domain" description="RNA polymerase sigma factor 70 region 4 type 2" evidence="6">
    <location>
        <begin position="116"/>
        <end position="167"/>
    </location>
</feature>
<evidence type="ECO:0000256" key="3">
    <source>
        <dbReference type="ARBA" id="ARBA00023082"/>
    </source>
</evidence>
<comment type="similarity">
    <text evidence="1">Belongs to the sigma-70 factor family. ECF subfamily.</text>
</comment>
<dbReference type="InterPro" id="IPR013324">
    <property type="entry name" value="RNA_pol_sigma_r3/r4-like"/>
</dbReference>
<dbReference type="Gene3D" id="1.10.1740.10">
    <property type="match status" value="1"/>
</dbReference>
<dbReference type="Gene3D" id="1.10.10.10">
    <property type="entry name" value="Winged helix-like DNA-binding domain superfamily/Winged helix DNA-binding domain"/>
    <property type="match status" value="1"/>
</dbReference>
<proteinExistence type="inferred from homology"/>
<gene>
    <name evidence="7" type="ORF">DCW38_05885</name>
</gene>
<evidence type="ECO:0000259" key="6">
    <source>
        <dbReference type="Pfam" id="PF08281"/>
    </source>
</evidence>
<dbReference type="SUPFAM" id="SSF88946">
    <property type="entry name" value="Sigma2 domain of RNA polymerase sigma factors"/>
    <property type="match status" value="1"/>
</dbReference>
<comment type="caution">
    <text evidence="7">The sequence shown here is derived from an EMBL/GenBank/DDBJ whole genome shotgun (WGS) entry which is preliminary data.</text>
</comment>
<dbReference type="GO" id="GO:0016987">
    <property type="term" value="F:sigma factor activity"/>
    <property type="evidence" value="ECO:0007669"/>
    <property type="project" value="UniProtKB-KW"/>
</dbReference>
<evidence type="ECO:0000313" key="8">
    <source>
        <dbReference type="Proteomes" id="UP000264062"/>
    </source>
</evidence>
<dbReference type="InterPro" id="IPR007627">
    <property type="entry name" value="RNA_pol_sigma70_r2"/>
</dbReference>
<dbReference type="PANTHER" id="PTHR43133">
    <property type="entry name" value="RNA POLYMERASE ECF-TYPE SIGMA FACTO"/>
    <property type="match status" value="1"/>
</dbReference>
<dbReference type="InterPro" id="IPR013249">
    <property type="entry name" value="RNA_pol_sigma70_r4_t2"/>
</dbReference>
<protein>
    <recommendedName>
        <fullName evidence="9">RNA polymerase sigma factor</fullName>
    </recommendedName>
</protein>
<dbReference type="InterPro" id="IPR039425">
    <property type="entry name" value="RNA_pol_sigma-70-like"/>
</dbReference>
<evidence type="ECO:0000256" key="1">
    <source>
        <dbReference type="ARBA" id="ARBA00010641"/>
    </source>
</evidence>
<feature type="domain" description="RNA polymerase sigma-70 region 2" evidence="5">
    <location>
        <begin position="23"/>
        <end position="88"/>
    </location>
</feature>
<keyword evidence="3" id="KW-0731">Sigma factor</keyword>
<evidence type="ECO:0000256" key="2">
    <source>
        <dbReference type="ARBA" id="ARBA00023015"/>
    </source>
</evidence>
<dbReference type="CDD" id="cd06171">
    <property type="entry name" value="Sigma70_r4"/>
    <property type="match status" value="1"/>
</dbReference>
<keyword evidence="2" id="KW-0805">Transcription regulation</keyword>
<dbReference type="Pfam" id="PF04542">
    <property type="entry name" value="Sigma70_r2"/>
    <property type="match status" value="1"/>
</dbReference>
<dbReference type="PANTHER" id="PTHR43133:SF51">
    <property type="entry name" value="RNA POLYMERASE SIGMA FACTOR"/>
    <property type="match status" value="1"/>
</dbReference>
<dbReference type="NCBIfam" id="TIGR02937">
    <property type="entry name" value="sigma70-ECF"/>
    <property type="match status" value="1"/>
</dbReference>